<dbReference type="CDD" id="cd12797">
    <property type="entry name" value="M23_peptidase"/>
    <property type="match status" value="1"/>
</dbReference>
<accession>A0A2T0ZG85</accession>
<dbReference type="InterPro" id="IPR016047">
    <property type="entry name" value="M23ase_b-sheet_dom"/>
</dbReference>
<dbReference type="InterPro" id="IPR011055">
    <property type="entry name" value="Dup_hybrid_motif"/>
</dbReference>
<dbReference type="GO" id="GO:0004222">
    <property type="term" value="F:metalloendopeptidase activity"/>
    <property type="evidence" value="ECO:0007669"/>
    <property type="project" value="TreeGrafter"/>
</dbReference>
<feature type="transmembrane region" description="Helical" evidence="1">
    <location>
        <begin position="21"/>
        <end position="41"/>
    </location>
</feature>
<dbReference type="OrthoDB" id="5244067at2"/>
<evidence type="ECO:0000313" key="3">
    <source>
        <dbReference type="EMBL" id="PRZ35194.1"/>
    </source>
</evidence>
<keyword evidence="1" id="KW-0812">Transmembrane</keyword>
<dbReference type="PANTHER" id="PTHR21666">
    <property type="entry name" value="PEPTIDASE-RELATED"/>
    <property type="match status" value="1"/>
</dbReference>
<sequence>MAERDEDALDGATRSLPFHRTTAWLAGLAIGGVLLLVFGIHPPASTTSAASAYSSSDGIGGESGAGLSDGGTENAASELSAAEAAKRLDQLRTSRTERLATGSAAWVNPVPSARYTSCFCERWGTMHAGIDLAAPLGTPIGAVGDGVVLKAGPASGFGLAIYILHENGDVTVYGHMYVMDVKTGDIVHAGQQIAEVGSNGQSTGPHLHLEVHIGGISGQKVDPIPWLAARGIIIS</sequence>
<dbReference type="PANTHER" id="PTHR21666:SF270">
    <property type="entry name" value="MUREIN HYDROLASE ACTIVATOR ENVC"/>
    <property type="match status" value="1"/>
</dbReference>
<keyword evidence="4" id="KW-1185">Reference proteome</keyword>
<comment type="caution">
    <text evidence="3">The sequence shown here is derived from an EMBL/GenBank/DDBJ whole genome shotgun (WGS) entry which is preliminary data.</text>
</comment>
<feature type="domain" description="M23ase beta-sheet core" evidence="2">
    <location>
        <begin position="126"/>
        <end position="223"/>
    </location>
</feature>
<dbReference type="EMBL" id="PVUE01000022">
    <property type="protein sequence ID" value="PRZ35194.1"/>
    <property type="molecule type" value="Genomic_DNA"/>
</dbReference>
<dbReference type="SUPFAM" id="SSF51261">
    <property type="entry name" value="Duplicated hybrid motif"/>
    <property type="match status" value="1"/>
</dbReference>
<gene>
    <name evidence="3" type="ORF">CLV47_12214</name>
</gene>
<dbReference type="AlphaFoldDB" id="A0A2T0ZG85"/>
<keyword evidence="1" id="KW-1133">Transmembrane helix</keyword>
<dbReference type="Pfam" id="PF01551">
    <property type="entry name" value="Peptidase_M23"/>
    <property type="match status" value="1"/>
</dbReference>
<organism evidence="3 4">
    <name type="scientific">Antricoccus suffuscus</name>
    <dbReference type="NCBI Taxonomy" id="1629062"/>
    <lineage>
        <taxon>Bacteria</taxon>
        <taxon>Bacillati</taxon>
        <taxon>Actinomycetota</taxon>
        <taxon>Actinomycetes</taxon>
        <taxon>Geodermatophilales</taxon>
        <taxon>Antricoccaceae</taxon>
        <taxon>Antricoccus</taxon>
    </lineage>
</organism>
<evidence type="ECO:0000256" key="1">
    <source>
        <dbReference type="SAM" id="Phobius"/>
    </source>
</evidence>
<reference evidence="3 4" key="1">
    <citation type="submission" date="2018-03" db="EMBL/GenBank/DDBJ databases">
        <title>Genomic Encyclopedia of Archaeal and Bacterial Type Strains, Phase II (KMG-II): from individual species to whole genera.</title>
        <authorList>
            <person name="Goeker M."/>
        </authorList>
    </citation>
    <scope>NUCLEOTIDE SEQUENCE [LARGE SCALE GENOMIC DNA]</scope>
    <source>
        <strain evidence="3 4">DSM 100065</strain>
    </source>
</reference>
<evidence type="ECO:0000313" key="4">
    <source>
        <dbReference type="Proteomes" id="UP000237752"/>
    </source>
</evidence>
<keyword evidence="1" id="KW-0472">Membrane</keyword>
<dbReference type="Gene3D" id="2.70.70.10">
    <property type="entry name" value="Glucose Permease (Domain IIA)"/>
    <property type="match status" value="1"/>
</dbReference>
<name>A0A2T0ZG85_9ACTN</name>
<keyword evidence="3" id="KW-0378">Hydrolase</keyword>
<dbReference type="InterPro" id="IPR050570">
    <property type="entry name" value="Cell_wall_metabolism_enzyme"/>
</dbReference>
<dbReference type="Proteomes" id="UP000237752">
    <property type="component" value="Unassembled WGS sequence"/>
</dbReference>
<evidence type="ECO:0000259" key="2">
    <source>
        <dbReference type="Pfam" id="PF01551"/>
    </source>
</evidence>
<proteinExistence type="predicted"/>
<protein>
    <submittedName>
        <fullName evidence="3">Murein DD-endopeptidase MepM/ murein hydrolase activator NlpD</fullName>
    </submittedName>
</protein>